<proteinExistence type="predicted"/>
<evidence type="ECO:0000313" key="7">
    <source>
        <dbReference type="Proteomes" id="UP001152798"/>
    </source>
</evidence>
<dbReference type="InterPro" id="IPR001841">
    <property type="entry name" value="Znf_RING"/>
</dbReference>
<keyword evidence="7" id="KW-1185">Reference proteome</keyword>
<dbReference type="EMBL" id="OV725079">
    <property type="protein sequence ID" value="CAH1395324.1"/>
    <property type="molecule type" value="Genomic_DNA"/>
</dbReference>
<evidence type="ECO:0000256" key="2">
    <source>
        <dbReference type="ARBA" id="ARBA00022771"/>
    </source>
</evidence>
<dbReference type="GO" id="GO:0008270">
    <property type="term" value="F:zinc ion binding"/>
    <property type="evidence" value="ECO:0007669"/>
    <property type="project" value="UniProtKB-KW"/>
</dbReference>
<feature type="domain" description="RING-type" evidence="5">
    <location>
        <begin position="21"/>
        <end position="59"/>
    </location>
</feature>
<reference evidence="6" key="1">
    <citation type="submission" date="2022-01" db="EMBL/GenBank/DDBJ databases">
        <authorList>
            <person name="King R."/>
        </authorList>
    </citation>
    <scope>NUCLEOTIDE SEQUENCE</scope>
</reference>
<keyword evidence="1" id="KW-0479">Metal-binding</keyword>
<dbReference type="PROSITE" id="PS50089">
    <property type="entry name" value="ZF_RING_2"/>
    <property type="match status" value="1"/>
</dbReference>
<keyword evidence="3" id="KW-0862">Zinc</keyword>
<dbReference type="PANTHER" id="PTHR45877:SF2">
    <property type="entry name" value="E3 UBIQUITIN-PROTEIN LIGASE SINA-RELATED"/>
    <property type="match status" value="1"/>
</dbReference>
<dbReference type="Gene3D" id="3.30.40.10">
    <property type="entry name" value="Zinc/RING finger domain, C3HC4 (zinc finger)"/>
    <property type="match status" value="1"/>
</dbReference>
<sequence>MAAASKKLIEVYVDLLNLLECPVCFRYASSNEAPIKICTEGHFICGDCGRSLYTCPTCRCEYSNVRPTILDQIIEALAYPCCKVGCGTLLPLKDIHSHELRCSFQEDEEMKCDKNMVQSQNILKHIEENYSSFYLKPGDDVAELGLCMNCLSVAIFSEDDDISSTNRFDNNQESKQNLSKTEVCFFFLVCMI</sequence>
<keyword evidence="2 4" id="KW-0863">Zinc-finger</keyword>
<dbReference type="GO" id="GO:0005737">
    <property type="term" value="C:cytoplasm"/>
    <property type="evidence" value="ECO:0007669"/>
    <property type="project" value="TreeGrafter"/>
</dbReference>
<evidence type="ECO:0000259" key="5">
    <source>
        <dbReference type="PROSITE" id="PS50089"/>
    </source>
</evidence>
<evidence type="ECO:0000313" key="6">
    <source>
        <dbReference type="EMBL" id="CAH1395324.1"/>
    </source>
</evidence>
<dbReference type="Proteomes" id="UP001152798">
    <property type="component" value="Chromosome 3"/>
</dbReference>
<dbReference type="SUPFAM" id="SSF57850">
    <property type="entry name" value="RING/U-box"/>
    <property type="match status" value="1"/>
</dbReference>
<dbReference type="GO" id="GO:0043161">
    <property type="term" value="P:proteasome-mediated ubiquitin-dependent protein catabolic process"/>
    <property type="evidence" value="ECO:0007669"/>
    <property type="project" value="TreeGrafter"/>
</dbReference>
<dbReference type="Pfam" id="PF21362">
    <property type="entry name" value="Sina_RING"/>
    <property type="match status" value="1"/>
</dbReference>
<dbReference type="OrthoDB" id="6631206at2759"/>
<dbReference type="InterPro" id="IPR004162">
    <property type="entry name" value="SINA-like_animal"/>
</dbReference>
<dbReference type="InterPro" id="IPR049548">
    <property type="entry name" value="Sina-like_RING"/>
</dbReference>
<gene>
    <name evidence="6" type="ORF">NEZAVI_LOCUS5622</name>
</gene>
<organism evidence="6 7">
    <name type="scientific">Nezara viridula</name>
    <name type="common">Southern green stink bug</name>
    <name type="synonym">Cimex viridulus</name>
    <dbReference type="NCBI Taxonomy" id="85310"/>
    <lineage>
        <taxon>Eukaryota</taxon>
        <taxon>Metazoa</taxon>
        <taxon>Ecdysozoa</taxon>
        <taxon>Arthropoda</taxon>
        <taxon>Hexapoda</taxon>
        <taxon>Insecta</taxon>
        <taxon>Pterygota</taxon>
        <taxon>Neoptera</taxon>
        <taxon>Paraneoptera</taxon>
        <taxon>Hemiptera</taxon>
        <taxon>Heteroptera</taxon>
        <taxon>Panheteroptera</taxon>
        <taxon>Pentatomomorpha</taxon>
        <taxon>Pentatomoidea</taxon>
        <taxon>Pentatomidae</taxon>
        <taxon>Pentatominae</taxon>
        <taxon>Nezara</taxon>
    </lineage>
</organism>
<dbReference type="GO" id="GO:0031624">
    <property type="term" value="F:ubiquitin conjugating enzyme binding"/>
    <property type="evidence" value="ECO:0007669"/>
    <property type="project" value="TreeGrafter"/>
</dbReference>
<protein>
    <recommendedName>
        <fullName evidence="5">RING-type domain-containing protein</fullName>
    </recommendedName>
</protein>
<evidence type="ECO:0000256" key="1">
    <source>
        <dbReference type="ARBA" id="ARBA00022723"/>
    </source>
</evidence>
<dbReference type="InterPro" id="IPR013083">
    <property type="entry name" value="Znf_RING/FYVE/PHD"/>
</dbReference>
<evidence type="ECO:0000256" key="4">
    <source>
        <dbReference type="PROSITE-ProRule" id="PRU00175"/>
    </source>
</evidence>
<dbReference type="PANTHER" id="PTHR45877">
    <property type="entry name" value="E3 UBIQUITIN-PROTEIN LIGASE SIAH2"/>
    <property type="match status" value="1"/>
</dbReference>
<accession>A0A9P0H1C8</accession>
<evidence type="ECO:0000256" key="3">
    <source>
        <dbReference type="ARBA" id="ARBA00022833"/>
    </source>
</evidence>
<dbReference type="AlphaFoldDB" id="A0A9P0H1C8"/>
<dbReference type="GO" id="GO:0061630">
    <property type="term" value="F:ubiquitin protein ligase activity"/>
    <property type="evidence" value="ECO:0007669"/>
    <property type="project" value="TreeGrafter"/>
</dbReference>
<name>A0A9P0H1C8_NEZVI</name>